<keyword evidence="3" id="KW-1185">Reference proteome</keyword>
<organism evidence="2 3">
    <name type="scientific">Roseivivax halodurans JCM 10272</name>
    <dbReference type="NCBI Taxonomy" id="1449350"/>
    <lineage>
        <taxon>Bacteria</taxon>
        <taxon>Pseudomonadati</taxon>
        <taxon>Pseudomonadota</taxon>
        <taxon>Alphaproteobacteria</taxon>
        <taxon>Rhodobacterales</taxon>
        <taxon>Roseobacteraceae</taxon>
        <taxon>Roseivivax</taxon>
    </lineage>
</organism>
<dbReference type="Proteomes" id="UP000022447">
    <property type="component" value="Unassembled WGS sequence"/>
</dbReference>
<feature type="signal peptide" evidence="1">
    <location>
        <begin position="1"/>
        <end position="20"/>
    </location>
</feature>
<reference evidence="2 3" key="1">
    <citation type="submission" date="2014-01" db="EMBL/GenBank/DDBJ databases">
        <title>Roseivivax halodurans JCM 10272 Genome Sequencing.</title>
        <authorList>
            <person name="Lai Q."/>
            <person name="Li G."/>
            <person name="Shao Z."/>
        </authorList>
    </citation>
    <scope>NUCLEOTIDE SEQUENCE [LARGE SCALE GENOMIC DNA]</scope>
    <source>
        <strain evidence="2 3">JCM 10272</strain>
    </source>
</reference>
<evidence type="ECO:0000313" key="2">
    <source>
        <dbReference type="EMBL" id="ETX14900.1"/>
    </source>
</evidence>
<dbReference type="RefSeq" id="WP_037261861.1">
    <property type="nucleotide sequence ID" value="NZ_JALZ01000008.1"/>
</dbReference>
<comment type="caution">
    <text evidence="2">The sequence shown here is derived from an EMBL/GenBank/DDBJ whole genome shotgun (WGS) entry which is preliminary data.</text>
</comment>
<proteinExistence type="predicted"/>
<dbReference type="AlphaFoldDB" id="X7EGD3"/>
<keyword evidence="1" id="KW-0732">Signal</keyword>
<protein>
    <submittedName>
        <fullName evidence="2">Uncharacterized protein</fullName>
    </submittedName>
</protein>
<dbReference type="EMBL" id="JALZ01000008">
    <property type="protein sequence ID" value="ETX14900.1"/>
    <property type="molecule type" value="Genomic_DNA"/>
</dbReference>
<gene>
    <name evidence="2" type="ORF">OCH239_21300</name>
</gene>
<feature type="chain" id="PRO_5004977238" evidence="1">
    <location>
        <begin position="21"/>
        <end position="76"/>
    </location>
</feature>
<sequence>MKTIFATLALALAAAAPATAMTTNGAAQTKIERYAPDVDVDALSNPQIASILNVIDSGDSHSDRRALVRSLVRQYQ</sequence>
<name>X7EGD3_9RHOB</name>
<evidence type="ECO:0000313" key="3">
    <source>
        <dbReference type="Proteomes" id="UP000022447"/>
    </source>
</evidence>
<accession>X7EGD3</accession>
<evidence type="ECO:0000256" key="1">
    <source>
        <dbReference type="SAM" id="SignalP"/>
    </source>
</evidence>
<dbReference type="OrthoDB" id="7874606at2"/>
<dbReference type="eggNOG" id="ENOG5031BJI">
    <property type="taxonomic scope" value="Bacteria"/>
</dbReference>